<evidence type="ECO:0000313" key="4">
    <source>
        <dbReference type="Proteomes" id="UP001200247"/>
    </source>
</evidence>
<accession>A0ABD4SRD8</accession>
<keyword evidence="2" id="KW-0472">Membrane</keyword>
<protein>
    <recommendedName>
        <fullName evidence="5">Tyrosine kinase G-rich domain-containing protein</fullName>
    </recommendedName>
</protein>
<comment type="caution">
    <text evidence="3">The sequence shown here is derived from an EMBL/GenBank/DDBJ whole genome shotgun (WGS) entry which is preliminary data.</text>
</comment>
<keyword evidence="2" id="KW-1133">Transmembrane helix</keyword>
<keyword evidence="2" id="KW-0812">Transmembrane</keyword>
<dbReference type="EMBL" id="JAJAXM010000014">
    <property type="protein sequence ID" value="MCG9026032.1"/>
    <property type="molecule type" value="Genomic_DNA"/>
</dbReference>
<evidence type="ECO:0000256" key="1">
    <source>
        <dbReference type="SAM" id="Coils"/>
    </source>
</evidence>
<gene>
    <name evidence="3" type="ORF">LH440_08990</name>
</gene>
<feature type="transmembrane region" description="Helical" evidence="2">
    <location>
        <begin position="211"/>
        <end position="230"/>
    </location>
</feature>
<feature type="transmembrane region" description="Helical" evidence="2">
    <location>
        <begin position="6"/>
        <end position="24"/>
    </location>
</feature>
<evidence type="ECO:0000313" key="3">
    <source>
        <dbReference type="EMBL" id="MCG9026032.1"/>
    </source>
</evidence>
<organism evidence="3 4">
    <name type="scientific">Laribacter hongkongensis</name>
    <dbReference type="NCBI Taxonomy" id="168471"/>
    <lineage>
        <taxon>Bacteria</taxon>
        <taxon>Pseudomonadati</taxon>
        <taxon>Pseudomonadota</taxon>
        <taxon>Betaproteobacteria</taxon>
        <taxon>Neisseriales</taxon>
        <taxon>Aquaspirillaceae</taxon>
        <taxon>Laribacter</taxon>
    </lineage>
</organism>
<feature type="coiled-coil region" evidence="1">
    <location>
        <begin position="131"/>
        <end position="158"/>
    </location>
</feature>
<dbReference type="RefSeq" id="WP_239878721.1">
    <property type="nucleotide sequence ID" value="NZ_JAJAXM010000014.1"/>
</dbReference>
<sequence>MLVEVGVLIILPLNFEVTAIFLMAQVPRISNGGAGVVVCDANIEEPTVLISRLNLPSTYNTTIVSGCPNSDQNAIYPDAMVKIVSAGVSQSANSAVVIRIRRGSKQAAEKCANALFEMIAIQQEAMATPMNQELLQAVVELEARLAEGRDELSRTEKNGRCQTLFFCKRDELLFLHHQLYSPHREIQRIAPARLVSPVNASSSPVTPQRTLVLAAATLAGFLLGLLVIAFREFTLTQPGPQLETHV</sequence>
<dbReference type="Proteomes" id="UP001200247">
    <property type="component" value="Unassembled WGS sequence"/>
</dbReference>
<evidence type="ECO:0000256" key="2">
    <source>
        <dbReference type="SAM" id="Phobius"/>
    </source>
</evidence>
<name>A0ABD4SRD8_9NEIS</name>
<dbReference type="AlphaFoldDB" id="A0ABD4SRD8"/>
<keyword evidence="1" id="KW-0175">Coiled coil</keyword>
<proteinExistence type="predicted"/>
<reference evidence="3 4" key="1">
    <citation type="submission" date="2021-10" db="EMBL/GenBank/DDBJ databases">
        <title>Whole-genome sequencing analysis of Laribacter hongkongensis: virulence gene profiles, carbohydrate-active enzyme prediction, and antimicrobial resistance characterization.</title>
        <authorList>
            <person name="Yuan P."/>
            <person name="Zhan Y."/>
            <person name="Chen D."/>
        </authorList>
    </citation>
    <scope>NUCLEOTIDE SEQUENCE [LARGE SCALE GENOMIC DNA]</scope>
    <source>
        <strain evidence="3 4">W67</strain>
    </source>
</reference>
<evidence type="ECO:0008006" key="5">
    <source>
        <dbReference type="Google" id="ProtNLM"/>
    </source>
</evidence>